<comment type="caution">
    <text evidence="3">The sequence shown here is derived from an EMBL/GenBank/DDBJ whole genome shotgun (WGS) entry which is preliminary data.</text>
</comment>
<feature type="compositionally biased region" description="Polar residues" evidence="2">
    <location>
        <begin position="145"/>
        <end position="170"/>
    </location>
</feature>
<feature type="compositionally biased region" description="Low complexity" evidence="2">
    <location>
        <begin position="110"/>
        <end position="143"/>
    </location>
</feature>
<feature type="compositionally biased region" description="Polar residues" evidence="2">
    <location>
        <begin position="24"/>
        <end position="33"/>
    </location>
</feature>
<feature type="coiled-coil region" evidence="1">
    <location>
        <begin position="67"/>
        <end position="94"/>
    </location>
</feature>
<evidence type="ECO:0000256" key="1">
    <source>
        <dbReference type="SAM" id="Coils"/>
    </source>
</evidence>
<evidence type="ECO:0000256" key="2">
    <source>
        <dbReference type="SAM" id="MobiDB-lite"/>
    </source>
</evidence>
<protein>
    <submittedName>
        <fullName evidence="3">Uncharacterized protein</fullName>
    </submittedName>
</protein>
<dbReference type="Proteomes" id="UP000663879">
    <property type="component" value="Unassembled WGS sequence"/>
</dbReference>
<sequence>KKAQIENLINRKRHDSIKTDQSKQHSTTNQSVLVENTNLNDCKLRYRHASKLNKDDKSIIEELSTKNGEFNKVNQFLINEIEQLKKENDFLKVELLKIHMSDSLNESSSDHANTSSISNSSSSILNSNASNSSDDVSSESLDTFRYNNTTPKNLNRNPSGLTMTSQTNLKSHNDNSNRIDLSKYINNDDDDSDAEAEHNIFSELLNNHNLNDSFTSASNLSLPPNEFIID</sequence>
<evidence type="ECO:0000313" key="3">
    <source>
        <dbReference type="EMBL" id="CAF1116589.1"/>
    </source>
</evidence>
<reference evidence="3" key="1">
    <citation type="submission" date="2021-02" db="EMBL/GenBank/DDBJ databases">
        <authorList>
            <person name="Nowell W R."/>
        </authorList>
    </citation>
    <scope>NUCLEOTIDE SEQUENCE</scope>
    <source>
        <strain evidence="3">Ploen Becks lab</strain>
    </source>
</reference>
<organism evidence="3 4">
    <name type="scientific">Brachionus calyciflorus</name>
    <dbReference type="NCBI Taxonomy" id="104777"/>
    <lineage>
        <taxon>Eukaryota</taxon>
        <taxon>Metazoa</taxon>
        <taxon>Spiralia</taxon>
        <taxon>Gnathifera</taxon>
        <taxon>Rotifera</taxon>
        <taxon>Eurotatoria</taxon>
        <taxon>Monogononta</taxon>
        <taxon>Pseudotrocha</taxon>
        <taxon>Ploima</taxon>
        <taxon>Brachionidae</taxon>
        <taxon>Brachionus</taxon>
    </lineage>
</organism>
<dbReference type="AlphaFoldDB" id="A0A814Q8N9"/>
<feature type="non-terminal residue" evidence="3">
    <location>
        <position position="1"/>
    </location>
</feature>
<dbReference type="EMBL" id="CAJNOC010008500">
    <property type="protein sequence ID" value="CAF1116589.1"/>
    <property type="molecule type" value="Genomic_DNA"/>
</dbReference>
<proteinExistence type="predicted"/>
<keyword evidence="4" id="KW-1185">Reference proteome</keyword>
<name>A0A814Q8N9_9BILA</name>
<keyword evidence="1" id="KW-0175">Coiled coil</keyword>
<feature type="region of interest" description="Disordered" evidence="2">
    <location>
        <begin position="1"/>
        <end position="33"/>
    </location>
</feature>
<feature type="region of interest" description="Disordered" evidence="2">
    <location>
        <begin position="104"/>
        <end position="178"/>
    </location>
</feature>
<evidence type="ECO:0000313" key="4">
    <source>
        <dbReference type="Proteomes" id="UP000663879"/>
    </source>
</evidence>
<gene>
    <name evidence="3" type="ORF">OXX778_LOCUS21860</name>
</gene>
<accession>A0A814Q8N9</accession>